<name>A0A286NV45_9BACT</name>
<keyword evidence="5" id="KW-1015">Disulfide bond</keyword>
<dbReference type="Pfam" id="PF22777">
    <property type="entry name" value="VKGC_lumenal_dom"/>
    <property type="match status" value="1"/>
</dbReference>
<evidence type="ECO:0000313" key="9">
    <source>
        <dbReference type="EMBL" id="ATB26944.1"/>
    </source>
</evidence>
<reference evidence="9 10" key="1">
    <citation type="submission" date="2017-06" db="EMBL/GenBank/DDBJ databases">
        <authorList>
            <person name="Kim H.J."/>
            <person name="Triplett B.A."/>
        </authorList>
    </citation>
    <scope>NUCLEOTIDE SEQUENCE [LARGE SCALE GENOMIC DNA]</scope>
    <source>
        <strain evidence="9 10">DSM 14713</strain>
    </source>
</reference>
<sequence>MSWRQRLSQPVDAAFLIALRVFLGAVLTVAVVRYFLHGWIGAYYVAPQVYFPFHGFGWLRPLPGWGMYALFALLGLLALGLMVGAWPRACAALFGGLFAYVQLLDRSHYLNHYYLVCILCGLLALMPLSEGASRGTVPAWTLYTLRAQFLGVYLFSGLAKWQPDWLVRHQPMHMWLSTSEGARRLAPLFSIDTLAALSSWGGAAIVSFAPPLLLLKPVRPYAYAALVAFHVLSGALLPLGIFPWLMVLALLVFFEPGWPRRWWRGITPGTPSPVASPVPRWILAVLGVHFLVQGLLPLRHWLYPGDVLWNEEGFRFSWHLKIREKHGRVRFFATDPRTGARWELRPEGLLTDKQAGRMLTQPDLVLAFAHVLAERTGIPGVEVRADVQVSLNGRPWSPLIDPQVNLAAERDGFAPKPWILPKPD</sequence>
<dbReference type="RefSeq" id="WP_095975819.1">
    <property type="nucleotide sequence ID" value="NZ_CP022163.1"/>
</dbReference>
<dbReference type="InterPro" id="IPR053934">
    <property type="entry name" value="HTTM_dom"/>
</dbReference>
<accession>A0A286NV45</accession>
<feature type="transmembrane region" description="Helical" evidence="7">
    <location>
        <begin position="12"/>
        <end position="36"/>
    </location>
</feature>
<evidence type="ECO:0000256" key="1">
    <source>
        <dbReference type="ARBA" id="ARBA00004127"/>
    </source>
</evidence>
<dbReference type="KEGG" id="mbd:MEBOL_000379"/>
<evidence type="ECO:0000256" key="2">
    <source>
        <dbReference type="ARBA" id="ARBA00022692"/>
    </source>
</evidence>
<feature type="transmembrane region" description="Helical" evidence="7">
    <location>
        <begin position="68"/>
        <end position="101"/>
    </location>
</feature>
<keyword evidence="4 7" id="KW-0472">Membrane</keyword>
<evidence type="ECO:0000256" key="5">
    <source>
        <dbReference type="ARBA" id="ARBA00023157"/>
    </source>
</evidence>
<evidence type="ECO:0000256" key="6">
    <source>
        <dbReference type="ARBA" id="ARBA00023239"/>
    </source>
</evidence>
<evidence type="ECO:0000313" key="10">
    <source>
        <dbReference type="Proteomes" id="UP000217289"/>
    </source>
</evidence>
<dbReference type="SMART" id="SM00752">
    <property type="entry name" value="HTTM"/>
    <property type="match status" value="1"/>
</dbReference>
<dbReference type="Proteomes" id="UP000217289">
    <property type="component" value="Chromosome"/>
</dbReference>
<dbReference type="PANTHER" id="PTHR12639:SF7">
    <property type="entry name" value="HTTM DOMAIN-CONTAINING PROTEIN"/>
    <property type="match status" value="1"/>
</dbReference>
<dbReference type="InterPro" id="IPR007782">
    <property type="entry name" value="VKG_COase"/>
</dbReference>
<proteinExistence type="predicted"/>
<dbReference type="GO" id="GO:0012505">
    <property type="term" value="C:endomembrane system"/>
    <property type="evidence" value="ECO:0007669"/>
    <property type="project" value="UniProtKB-SubCell"/>
</dbReference>
<evidence type="ECO:0000256" key="4">
    <source>
        <dbReference type="ARBA" id="ARBA00023136"/>
    </source>
</evidence>
<dbReference type="GO" id="GO:0008488">
    <property type="term" value="F:gamma-glutamyl carboxylase activity"/>
    <property type="evidence" value="ECO:0007669"/>
    <property type="project" value="InterPro"/>
</dbReference>
<dbReference type="EMBL" id="CP022163">
    <property type="protein sequence ID" value="ATB26944.1"/>
    <property type="molecule type" value="Genomic_DNA"/>
</dbReference>
<evidence type="ECO:0000256" key="3">
    <source>
        <dbReference type="ARBA" id="ARBA00022989"/>
    </source>
</evidence>
<evidence type="ECO:0000256" key="7">
    <source>
        <dbReference type="SAM" id="Phobius"/>
    </source>
</evidence>
<dbReference type="InterPro" id="IPR053935">
    <property type="entry name" value="VKGC_lumenal_dom"/>
</dbReference>
<feature type="transmembrane region" description="Helical" evidence="7">
    <location>
        <begin position="113"/>
        <end position="129"/>
    </location>
</feature>
<dbReference type="Pfam" id="PF05090">
    <property type="entry name" value="HTTM"/>
    <property type="match status" value="1"/>
</dbReference>
<feature type="transmembrane region" description="Helical" evidence="7">
    <location>
        <begin position="221"/>
        <end position="254"/>
    </location>
</feature>
<keyword evidence="3 7" id="KW-1133">Transmembrane helix</keyword>
<gene>
    <name evidence="9" type="ORF">MEBOL_000379</name>
</gene>
<protein>
    <recommendedName>
        <fullName evidence="8">HTTM-like domain-containing protein</fullName>
    </recommendedName>
</protein>
<keyword evidence="2 7" id="KW-0812">Transmembrane</keyword>
<dbReference type="OrthoDB" id="341137at2"/>
<organism evidence="9 10">
    <name type="scientific">Melittangium boletus DSM 14713</name>
    <dbReference type="NCBI Taxonomy" id="1294270"/>
    <lineage>
        <taxon>Bacteria</taxon>
        <taxon>Pseudomonadati</taxon>
        <taxon>Myxococcota</taxon>
        <taxon>Myxococcia</taxon>
        <taxon>Myxococcales</taxon>
        <taxon>Cystobacterineae</taxon>
        <taxon>Archangiaceae</taxon>
        <taxon>Melittangium</taxon>
    </lineage>
</organism>
<keyword evidence="10" id="KW-1185">Reference proteome</keyword>
<comment type="subcellular location">
    <subcellularLocation>
        <location evidence="1">Endomembrane system</location>
        <topology evidence="1">Multi-pass membrane protein</topology>
    </subcellularLocation>
</comment>
<feature type="domain" description="HTTM-like" evidence="8">
    <location>
        <begin position="8"/>
        <end position="258"/>
    </location>
</feature>
<dbReference type="GO" id="GO:0019842">
    <property type="term" value="F:vitamin binding"/>
    <property type="evidence" value="ECO:0007669"/>
    <property type="project" value="TreeGrafter"/>
</dbReference>
<keyword evidence="6" id="KW-0456">Lyase</keyword>
<dbReference type="AlphaFoldDB" id="A0A286NV45"/>
<dbReference type="PANTHER" id="PTHR12639">
    <property type="entry name" value="VITAMIN K-DEPENDENT GAMMA-CARBOXYLASE"/>
    <property type="match status" value="1"/>
</dbReference>
<evidence type="ECO:0000259" key="8">
    <source>
        <dbReference type="SMART" id="SM00752"/>
    </source>
</evidence>
<feature type="transmembrane region" description="Helical" evidence="7">
    <location>
        <begin position="188"/>
        <end position="209"/>
    </location>
</feature>
<dbReference type="InterPro" id="IPR011020">
    <property type="entry name" value="HTTM-like"/>
</dbReference>